<keyword evidence="5" id="KW-1185">Reference proteome</keyword>
<dbReference type="OrthoDB" id="434258at2759"/>
<name>A0A9P8PTE1_WICPI</name>
<reference evidence="4" key="1">
    <citation type="journal article" date="2021" name="Open Biol.">
        <title>Shared evolutionary footprints suggest mitochondrial oxidative damage underlies multiple complex I losses in fungi.</title>
        <authorList>
            <person name="Schikora-Tamarit M.A."/>
            <person name="Marcet-Houben M."/>
            <person name="Nosek J."/>
            <person name="Gabaldon T."/>
        </authorList>
    </citation>
    <scope>NUCLEOTIDE SEQUENCE</scope>
    <source>
        <strain evidence="4">CBS2887</strain>
    </source>
</reference>
<feature type="region of interest" description="Disordered" evidence="2">
    <location>
        <begin position="379"/>
        <end position="405"/>
    </location>
</feature>
<dbReference type="InterPro" id="IPR035979">
    <property type="entry name" value="RBD_domain_sf"/>
</dbReference>
<feature type="region of interest" description="Disordered" evidence="2">
    <location>
        <begin position="72"/>
        <end position="234"/>
    </location>
</feature>
<feature type="domain" description="RRM" evidence="3">
    <location>
        <begin position="238"/>
        <end position="316"/>
    </location>
</feature>
<evidence type="ECO:0000313" key="5">
    <source>
        <dbReference type="Proteomes" id="UP000774326"/>
    </source>
</evidence>
<gene>
    <name evidence="4" type="ORF">WICPIJ_009017</name>
</gene>
<dbReference type="Pfam" id="PF00076">
    <property type="entry name" value="RRM_1"/>
    <property type="match status" value="1"/>
</dbReference>
<organism evidence="4 5">
    <name type="scientific">Wickerhamomyces pijperi</name>
    <name type="common">Yeast</name>
    <name type="synonym">Pichia pijperi</name>
    <dbReference type="NCBI Taxonomy" id="599730"/>
    <lineage>
        <taxon>Eukaryota</taxon>
        <taxon>Fungi</taxon>
        <taxon>Dikarya</taxon>
        <taxon>Ascomycota</taxon>
        <taxon>Saccharomycotina</taxon>
        <taxon>Saccharomycetes</taxon>
        <taxon>Phaffomycetales</taxon>
        <taxon>Wickerhamomycetaceae</taxon>
        <taxon>Wickerhamomyces</taxon>
    </lineage>
</organism>
<reference evidence="4" key="2">
    <citation type="submission" date="2021-01" db="EMBL/GenBank/DDBJ databases">
        <authorList>
            <person name="Schikora-Tamarit M.A."/>
        </authorList>
    </citation>
    <scope>NUCLEOTIDE SEQUENCE</scope>
    <source>
        <strain evidence="4">CBS2887</strain>
    </source>
</reference>
<evidence type="ECO:0000256" key="2">
    <source>
        <dbReference type="SAM" id="MobiDB-lite"/>
    </source>
</evidence>
<evidence type="ECO:0000256" key="1">
    <source>
        <dbReference type="PROSITE-ProRule" id="PRU00176"/>
    </source>
</evidence>
<feature type="compositionally biased region" description="Basic and acidic residues" evidence="2">
    <location>
        <begin position="325"/>
        <end position="341"/>
    </location>
</feature>
<dbReference type="InterPro" id="IPR000504">
    <property type="entry name" value="RRM_dom"/>
</dbReference>
<dbReference type="InterPro" id="IPR034186">
    <property type="entry name" value="PIN4-like_RRM"/>
</dbReference>
<dbReference type="SMART" id="SM00360">
    <property type="entry name" value="RRM"/>
    <property type="match status" value="1"/>
</dbReference>
<dbReference type="InterPro" id="IPR012677">
    <property type="entry name" value="Nucleotide-bd_a/b_plait_sf"/>
</dbReference>
<comment type="caution">
    <text evidence="4">The sequence shown here is derived from an EMBL/GenBank/DDBJ whole genome shotgun (WGS) entry which is preliminary data.</text>
</comment>
<feature type="compositionally biased region" description="Polar residues" evidence="2">
    <location>
        <begin position="516"/>
        <end position="532"/>
    </location>
</feature>
<proteinExistence type="predicted"/>
<feature type="compositionally biased region" description="Acidic residues" evidence="2">
    <location>
        <begin position="219"/>
        <end position="234"/>
    </location>
</feature>
<keyword evidence="1" id="KW-0694">RNA-binding</keyword>
<sequence length="724" mass="80167">MDIRQFGSIPAPMDYQQLQQLQQHQQMNQMNQQHQPMNQMNQQHQHQQQQIYANQNSAASLNAARMKQSRYFNPSPVNQQPPNSSGSGSGSNWNQSNNNVGPWIEQQQQHQQHHHLPVGSDYDSQSYSNGGYSQTQNMLSVPMPLQPNITGNSILSQNMQTNYDTQSMKHPSPSESNISIMRNPGIQSPSLNDMNNDSSDIQNLNENRSYNDSNANDDYTNDDEDDEEDNDNDELIPTAIVIKNIPFAIKKEQLLEVMTKLSLPLPYAFNYHFDNGVFRGLAFANFTSTDETTAVVTHLNGREIGGRKLRVEYKKMLPLAERERIEREKREKRGQLEEQHRSTSNASLASMISVASAPAGVNKMPQTPLSVNNISLNGGNNTNNNSSANTQQFMNSGSNGNQNANSISINNNNNTNSNTANSNAPHVNERFYAPIPVYNNLISPPTAIDLNDAETLEYYNQMIFFRDDKEKVYNELAYPLTLNNNHRKIISILANFLGLVEVVDGNLVLLRRRNANSTPEAVSMQQSISMSNIPMPMNDHLMMNNNNPALLRSHSQSSLPVLNGNPPAHLSNRFRPSGTGQMPQPLQQLQPQQQPQQNMPQHHQSIPQSPGIPSGGQQNSSAASRIPPSFQMGGLSLNNSILMRNNPTPTGRSISGMYQQNFYQPSSNATSGMPGVLSANLTGGSMSAGLNSNVENDLNDSLNGLNLSMDNSSVNGGNIWGKGN</sequence>
<feature type="compositionally biased region" description="Polar residues" evidence="2">
    <location>
        <begin position="147"/>
        <end position="214"/>
    </location>
</feature>
<feature type="region of interest" description="Disordered" evidence="2">
    <location>
        <begin position="516"/>
        <end position="635"/>
    </location>
</feature>
<dbReference type="AlphaFoldDB" id="A0A9P8PTE1"/>
<protein>
    <recommendedName>
        <fullName evidence="3">RRM domain-containing protein</fullName>
    </recommendedName>
</protein>
<dbReference type="FunFam" id="3.30.70.330:FF:001151">
    <property type="entry name" value="RNA-binding protein PIN4"/>
    <property type="match status" value="1"/>
</dbReference>
<feature type="compositionally biased region" description="Polar residues" evidence="2">
    <location>
        <begin position="122"/>
        <end position="139"/>
    </location>
</feature>
<feature type="region of interest" description="Disordered" evidence="2">
    <location>
        <begin position="19"/>
        <end position="52"/>
    </location>
</feature>
<accession>A0A9P8PTE1</accession>
<evidence type="ECO:0000259" key="3">
    <source>
        <dbReference type="PROSITE" id="PS50102"/>
    </source>
</evidence>
<feature type="compositionally biased region" description="Polar residues" evidence="2">
    <location>
        <begin position="543"/>
        <end position="560"/>
    </location>
</feature>
<dbReference type="Gene3D" id="3.30.70.330">
    <property type="match status" value="1"/>
</dbReference>
<evidence type="ECO:0000313" key="4">
    <source>
        <dbReference type="EMBL" id="KAH3677250.1"/>
    </source>
</evidence>
<feature type="region of interest" description="Disordered" evidence="2">
    <location>
        <begin position="325"/>
        <end position="345"/>
    </location>
</feature>
<dbReference type="EMBL" id="JAEUBG010005182">
    <property type="protein sequence ID" value="KAH3677250.1"/>
    <property type="molecule type" value="Genomic_DNA"/>
</dbReference>
<feature type="compositionally biased region" description="Low complexity" evidence="2">
    <location>
        <begin position="581"/>
        <end position="604"/>
    </location>
</feature>
<dbReference type="SUPFAM" id="SSF54928">
    <property type="entry name" value="RNA-binding domain, RBD"/>
    <property type="match status" value="1"/>
</dbReference>
<dbReference type="Proteomes" id="UP000774326">
    <property type="component" value="Unassembled WGS sequence"/>
</dbReference>
<dbReference type="PROSITE" id="PS50102">
    <property type="entry name" value="RRM"/>
    <property type="match status" value="1"/>
</dbReference>
<dbReference type="CDD" id="cd12253">
    <property type="entry name" value="RRM_PIN4_like"/>
    <property type="match status" value="1"/>
</dbReference>
<dbReference type="GO" id="GO:0003723">
    <property type="term" value="F:RNA binding"/>
    <property type="evidence" value="ECO:0007669"/>
    <property type="project" value="UniProtKB-UniRule"/>
</dbReference>
<feature type="compositionally biased region" description="Low complexity" evidence="2">
    <location>
        <begin position="73"/>
        <end position="99"/>
    </location>
</feature>